<evidence type="ECO:0000256" key="4">
    <source>
        <dbReference type="ARBA" id="ARBA00023136"/>
    </source>
</evidence>
<evidence type="ECO:0000256" key="2">
    <source>
        <dbReference type="ARBA" id="ARBA00022692"/>
    </source>
</evidence>
<sequence length="770" mass="82576">MFLLQAAAAGAHPLSGTAAEWIWLVVLLPLLGAFVNGAIGILTEWHPGPFDPDPIHTGEHAIPVAPTLVERAETRAPRLMSAVEGQDVRTRTTGSHPVVKPSDHGDHHEDGHEAGAHAPPVRHPFLGLVSIVGVAVLGAAFAIALAIFFAMLRTHPETPFLARYWDWMSAGTLDVGVTLQLDQLSMVMTLVITGVGTLIHLFSVGYMRDDGAYARYFAYLNLFVFFMLVLVLGANYPLMFVGWEGVGLCSYFLIGFWFTEKANADAGKKAFVVNRIGDFGFLIAMFMMFWNFRALDFGTVSAAVAAQPVGTAVVTAIALFLFLGCTGKSAQIPLYVWLPDAMAGPTPVSALIHAATMVTAGVYLVARSSAIFAAAPVASLVVALVGALTALFAALIGLKQWDIKKVLAYSTVSQLGYMFVAVGVGAYTAGIFHLVTHAFFKALLFLGAGSVIHAVHHAFHEEGVDEDAQDMRNMGGLRRYMPITFATMGIATLAIAGVPPFAGFFSKDEILSSAFARADGSLLAQASLLGVSGSAWLYLVYAFGIVTALLTAIYMSRMMIYTFFGPNRTGGDLVRHHLHESGWTMTLPLVVLAVASVVGGWLNLPALLPLGPVEGLEHWLEPVVGAATRRIAADSPEIPHGTEYALVGFAVLIALVGIAIAAVVLKPQRLVPKDEAPEEQGVERVLRDKFYVDELYDRAIVRPTLETSSKVLYQGLDMGIIDRLFVNGIGAKLPQLLAFMGSRFQSGQVGNYAWVLLIGVIVVLGAFTLR</sequence>
<feature type="transmembrane region" description="Helical" evidence="7">
    <location>
        <begin position="304"/>
        <end position="325"/>
    </location>
</feature>
<feature type="transmembrane region" description="Helical" evidence="7">
    <location>
        <begin position="644"/>
        <end position="665"/>
    </location>
</feature>
<dbReference type="FunCoup" id="W0RJ77">
    <property type="interactions" value="169"/>
</dbReference>
<evidence type="ECO:0000313" key="10">
    <source>
        <dbReference type="EMBL" id="AHG90821.1"/>
    </source>
</evidence>
<organism evidence="10 11">
    <name type="scientific">Gemmatirosa kalamazoonensis</name>
    <dbReference type="NCBI Taxonomy" id="861299"/>
    <lineage>
        <taxon>Bacteria</taxon>
        <taxon>Pseudomonadati</taxon>
        <taxon>Gemmatimonadota</taxon>
        <taxon>Gemmatimonadia</taxon>
        <taxon>Gemmatimonadales</taxon>
        <taxon>Gemmatimonadaceae</taxon>
        <taxon>Gemmatirosa</taxon>
    </lineage>
</organism>
<dbReference type="GO" id="GO:0008137">
    <property type="term" value="F:NADH dehydrogenase (ubiquinone) activity"/>
    <property type="evidence" value="ECO:0007669"/>
    <property type="project" value="InterPro"/>
</dbReference>
<dbReference type="NCBIfam" id="NF005141">
    <property type="entry name" value="PRK06590.1"/>
    <property type="match status" value="1"/>
</dbReference>
<dbReference type="InterPro" id="IPR003945">
    <property type="entry name" value="NU5C-like"/>
</dbReference>
<dbReference type="HOGENOM" id="CLU_007100_6_0_0"/>
<feature type="transmembrane region" description="Helical" evidence="7">
    <location>
        <begin position="406"/>
        <end position="432"/>
    </location>
</feature>
<evidence type="ECO:0000256" key="3">
    <source>
        <dbReference type="ARBA" id="ARBA00022989"/>
    </source>
</evidence>
<gene>
    <name evidence="10" type="ORF">J421_3284</name>
</gene>
<dbReference type="InterPro" id="IPR001750">
    <property type="entry name" value="ND/Mrp_TM"/>
</dbReference>
<evidence type="ECO:0000256" key="1">
    <source>
        <dbReference type="ARBA" id="ARBA00004127"/>
    </source>
</evidence>
<dbReference type="Pfam" id="PF00662">
    <property type="entry name" value="Proton_antipo_N"/>
    <property type="match status" value="1"/>
</dbReference>
<dbReference type="PRINTS" id="PR01435">
    <property type="entry name" value="NPOXDRDTASE5"/>
</dbReference>
<evidence type="ECO:0000259" key="8">
    <source>
        <dbReference type="Pfam" id="PF00361"/>
    </source>
</evidence>
<feature type="transmembrane region" description="Helical" evidence="7">
    <location>
        <begin position="21"/>
        <end position="42"/>
    </location>
</feature>
<feature type="domain" description="NADH-Ubiquinone oxidoreductase (complex I) chain 5 N-terminal" evidence="9">
    <location>
        <begin position="167"/>
        <end position="217"/>
    </location>
</feature>
<dbReference type="EMBL" id="CP007128">
    <property type="protein sequence ID" value="AHG90821.1"/>
    <property type="molecule type" value="Genomic_DNA"/>
</dbReference>
<feature type="domain" description="NADH:quinone oxidoreductase/Mrp antiporter transmembrane" evidence="8">
    <location>
        <begin position="238"/>
        <end position="520"/>
    </location>
</feature>
<feature type="transmembrane region" description="Helical" evidence="7">
    <location>
        <begin position="184"/>
        <end position="204"/>
    </location>
</feature>
<dbReference type="PRINTS" id="PR01434">
    <property type="entry name" value="NADHDHGNASE5"/>
</dbReference>
<feature type="transmembrane region" description="Helical" evidence="7">
    <location>
        <begin position="749"/>
        <end position="769"/>
    </location>
</feature>
<dbReference type="Pfam" id="PF00361">
    <property type="entry name" value="Proton_antipo_M"/>
    <property type="match status" value="1"/>
</dbReference>
<dbReference type="PANTHER" id="PTHR42829:SF2">
    <property type="entry name" value="NADH-UBIQUINONE OXIDOREDUCTASE CHAIN 5"/>
    <property type="match status" value="1"/>
</dbReference>
<dbReference type="KEGG" id="gba:J421_3284"/>
<dbReference type="PATRIC" id="fig|861299.3.peg.3336"/>
<dbReference type="InParanoid" id="W0RJ77"/>
<dbReference type="STRING" id="861299.J421_3284"/>
<evidence type="ECO:0000259" key="9">
    <source>
        <dbReference type="Pfam" id="PF00662"/>
    </source>
</evidence>
<feature type="transmembrane region" description="Helical" evidence="7">
    <location>
        <begin position="240"/>
        <end position="259"/>
    </location>
</feature>
<feature type="transmembrane region" description="Helical" evidence="7">
    <location>
        <begin position="583"/>
        <end position="602"/>
    </location>
</feature>
<evidence type="ECO:0000313" key="11">
    <source>
        <dbReference type="Proteomes" id="UP000019151"/>
    </source>
</evidence>
<dbReference type="Proteomes" id="UP000019151">
    <property type="component" value="Chromosome"/>
</dbReference>
<dbReference type="GO" id="GO:0003954">
    <property type="term" value="F:NADH dehydrogenase activity"/>
    <property type="evidence" value="ECO:0007669"/>
    <property type="project" value="TreeGrafter"/>
</dbReference>
<feature type="region of interest" description="Disordered" evidence="6">
    <location>
        <begin position="83"/>
        <end position="116"/>
    </location>
</feature>
<dbReference type="eggNOG" id="COG1009">
    <property type="taxonomic scope" value="Bacteria"/>
</dbReference>
<evidence type="ECO:0000256" key="7">
    <source>
        <dbReference type="SAM" id="Phobius"/>
    </source>
</evidence>
<dbReference type="InterPro" id="IPR001516">
    <property type="entry name" value="Proton_antipo_N"/>
</dbReference>
<feature type="transmembrane region" description="Helical" evidence="7">
    <location>
        <begin position="438"/>
        <end position="459"/>
    </location>
</feature>
<name>W0RJ77_9BACT</name>
<evidence type="ECO:0000256" key="5">
    <source>
        <dbReference type="RuleBase" id="RU000320"/>
    </source>
</evidence>
<dbReference type="AlphaFoldDB" id="W0RJ77"/>
<evidence type="ECO:0000256" key="6">
    <source>
        <dbReference type="SAM" id="MobiDB-lite"/>
    </source>
</evidence>
<feature type="transmembrane region" description="Helical" evidence="7">
    <location>
        <begin position="271"/>
        <end position="292"/>
    </location>
</feature>
<protein>
    <submittedName>
        <fullName evidence="10">Proton-translocating NADH-quinone oxidoreductase, chain L</fullName>
    </submittedName>
</protein>
<dbReference type="InterPro" id="IPR018393">
    <property type="entry name" value="NADHpl_OxRdtase_5_subgr"/>
</dbReference>
<feature type="transmembrane region" description="Helical" evidence="7">
    <location>
        <begin position="216"/>
        <end position="234"/>
    </location>
</feature>
<dbReference type="RefSeq" id="WP_025412287.1">
    <property type="nucleotide sequence ID" value="NZ_CP007128.1"/>
</dbReference>
<feature type="transmembrane region" description="Helical" evidence="7">
    <location>
        <begin position="125"/>
        <end position="152"/>
    </location>
</feature>
<reference evidence="10 11" key="1">
    <citation type="journal article" date="2014" name="Genome Announc.">
        <title>Genome Sequence and Methylome of Soil Bacterium Gemmatirosa kalamazoonensis KBS708T, a Member of the Rarely Cultivated Gemmatimonadetes Phylum.</title>
        <authorList>
            <person name="Debruyn J.M."/>
            <person name="Radosevich M."/>
            <person name="Wommack K.E."/>
            <person name="Polson S.W."/>
            <person name="Hauser L.J."/>
            <person name="Fawaz M.N."/>
            <person name="Korlach J."/>
            <person name="Tsai Y.C."/>
        </authorList>
    </citation>
    <scope>NUCLEOTIDE SEQUENCE [LARGE SCALE GENOMIC DNA]</scope>
    <source>
        <strain evidence="10 11">KBS708</strain>
    </source>
</reference>
<keyword evidence="4 7" id="KW-0472">Membrane</keyword>
<dbReference type="GO" id="GO:0015990">
    <property type="term" value="P:electron transport coupled proton transport"/>
    <property type="evidence" value="ECO:0007669"/>
    <property type="project" value="TreeGrafter"/>
</dbReference>
<keyword evidence="11" id="KW-1185">Reference proteome</keyword>
<dbReference type="GO" id="GO:0012505">
    <property type="term" value="C:endomembrane system"/>
    <property type="evidence" value="ECO:0007669"/>
    <property type="project" value="UniProtKB-SubCell"/>
</dbReference>
<dbReference type="Gene3D" id="1.20.5.2700">
    <property type="match status" value="1"/>
</dbReference>
<feature type="transmembrane region" description="Helical" evidence="7">
    <location>
        <begin position="535"/>
        <end position="555"/>
    </location>
</feature>
<keyword evidence="2 5" id="KW-0812">Transmembrane</keyword>
<dbReference type="NCBIfam" id="TIGR01974">
    <property type="entry name" value="NDH_I_L"/>
    <property type="match status" value="1"/>
</dbReference>
<dbReference type="PANTHER" id="PTHR42829">
    <property type="entry name" value="NADH-UBIQUINONE OXIDOREDUCTASE CHAIN 5"/>
    <property type="match status" value="1"/>
</dbReference>
<keyword evidence="3 7" id="KW-1133">Transmembrane helix</keyword>
<feature type="transmembrane region" description="Helical" evidence="7">
    <location>
        <begin position="371"/>
        <end position="394"/>
    </location>
</feature>
<feature type="compositionally biased region" description="Basic and acidic residues" evidence="6">
    <location>
        <begin position="101"/>
        <end position="115"/>
    </location>
</feature>
<proteinExistence type="predicted"/>
<comment type="subcellular location">
    <subcellularLocation>
        <location evidence="1">Endomembrane system</location>
        <topology evidence="1">Multi-pass membrane protein</topology>
    </subcellularLocation>
    <subcellularLocation>
        <location evidence="5">Membrane</location>
        <topology evidence="5">Multi-pass membrane protein</topology>
    </subcellularLocation>
</comment>
<dbReference type="GO" id="GO:0042773">
    <property type="term" value="P:ATP synthesis coupled electron transport"/>
    <property type="evidence" value="ECO:0007669"/>
    <property type="project" value="InterPro"/>
</dbReference>
<feature type="transmembrane region" description="Helical" evidence="7">
    <location>
        <begin position="480"/>
        <end position="502"/>
    </location>
</feature>
<dbReference type="OrthoDB" id="9807568at2"/>
<dbReference type="GO" id="GO:0016020">
    <property type="term" value="C:membrane"/>
    <property type="evidence" value="ECO:0007669"/>
    <property type="project" value="UniProtKB-SubCell"/>
</dbReference>
<accession>W0RJ77</accession>